<dbReference type="SMART" id="SM00530">
    <property type="entry name" value="HTH_XRE"/>
    <property type="match status" value="2"/>
</dbReference>
<evidence type="ECO:0000313" key="5">
    <source>
        <dbReference type="Proteomes" id="UP000636960"/>
    </source>
</evidence>
<name>A0A919MNI2_9ACTN</name>
<feature type="region of interest" description="Disordered" evidence="1">
    <location>
        <begin position="177"/>
        <end position="196"/>
    </location>
</feature>
<protein>
    <recommendedName>
        <fullName evidence="3">HTH cro/C1-type domain-containing protein</fullName>
    </recommendedName>
</protein>
<evidence type="ECO:0000259" key="3">
    <source>
        <dbReference type="SMART" id="SM00530"/>
    </source>
</evidence>
<reference evidence="4" key="1">
    <citation type="submission" date="2021-01" db="EMBL/GenBank/DDBJ databases">
        <title>Whole genome shotgun sequence of Actinoplanes rishiriensis NBRC 108556.</title>
        <authorList>
            <person name="Komaki H."/>
            <person name="Tamura T."/>
        </authorList>
    </citation>
    <scope>NUCLEOTIDE SEQUENCE</scope>
    <source>
        <strain evidence="4">NBRC 108556</strain>
    </source>
</reference>
<evidence type="ECO:0000313" key="4">
    <source>
        <dbReference type="EMBL" id="GIE94056.1"/>
    </source>
</evidence>
<dbReference type="Proteomes" id="UP000636960">
    <property type="component" value="Unassembled WGS sequence"/>
</dbReference>
<dbReference type="EMBL" id="BOMV01000008">
    <property type="protein sequence ID" value="GIE94056.1"/>
    <property type="molecule type" value="Genomic_DNA"/>
</dbReference>
<keyword evidence="2" id="KW-1133">Transmembrane helix</keyword>
<dbReference type="InterPro" id="IPR010982">
    <property type="entry name" value="Lambda_DNA-bd_dom_sf"/>
</dbReference>
<dbReference type="Gene3D" id="1.10.260.40">
    <property type="entry name" value="lambda repressor-like DNA-binding domains"/>
    <property type="match status" value="1"/>
</dbReference>
<feature type="domain" description="HTH cro/C1-type" evidence="3">
    <location>
        <begin position="110"/>
        <end position="165"/>
    </location>
</feature>
<evidence type="ECO:0000256" key="2">
    <source>
        <dbReference type="SAM" id="Phobius"/>
    </source>
</evidence>
<evidence type="ECO:0000256" key="1">
    <source>
        <dbReference type="SAM" id="MobiDB-lite"/>
    </source>
</evidence>
<feature type="region of interest" description="Disordered" evidence="1">
    <location>
        <begin position="232"/>
        <end position="291"/>
    </location>
</feature>
<keyword evidence="2" id="KW-0472">Membrane</keyword>
<feature type="compositionally biased region" description="Low complexity" evidence="1">
    <location>
        <begin position="237"/>
        <end position="253"/>
    </location>
</feature>
<keyword evidence="2" id="KW-0812">Transmembrane</keyword>
<dbReference type="InterPro" id="IPR001387">
    <property type="entry name" value="Cro/C1-type_HTH"/>
</dbReference>
<dbReference type="GO" id="GO:0003677">
    <property type="term" value="F:DNA binding"/>
    <property type="evidence" value="ECO:0007669"/>
    <property type="project" value="InterPro"/>
</dbReference>
<proteinExistence type="predicted"/>
<feature type="transmembrane region" description="Helical" evidence="2">
    <location>
        <begin position="204"/>
        <end position="224"/>
    </location>
</feature>
<accession>A0A919MNI2</accession>
<organism evidence="4 5">
    <name type="scientific">Paractinoplanes rishiriensis</name>
    <dbReference type="NCBI Taxonomy" id="1050105"/>
    <lineage>
        <taxon>Bacteria</taxon>
        <taxon>Bacillati</taxon>
        <taxon>Actinomycetota</taxon>
        <taxon>Actinomycetes</taxon>
        <taxon>Micromonosporales</taxon>
        <taxon>Micromonosporaceae</taxon>
        <taxon>Paractinoplanes</taxon>
    </lineage>
</organism>
<gene>
    <name evidence="4" type="ORF">Ari01nite_15210</name>
</gene>
<keyword evidence="5" id="KW-1185">Reference proteome</keyword>
<dbReference type="AlphaFoldDB" id="A0A919MNI2"/>
<dbReference type="SUPFAM" id="SSF47413">
    <property type="entry name" value="lambda repressor-like DNA-binding domains"/>
    <property type="match status" value="1"/>
</dbReference>
<comment type="caution">
    <text evidence="4">The sequence shown here is derived from an EMBL/GenBank/DDBJ whole genome shotgun (WGS) entry which is preliminary data.</text>
</comment>
<dbReference type="RefSeq" id="WP_203780383.1">
    <property type="nucleotide sequence ID" value="NZ_BOMV01000008.1"/>
</dbReference>
<dbReference type="CDD" id="cd00093">
    <property type="entry name" value="HTH_XRE"/>
    <property type="match status" value="1"/>
</dbReference>
<sequence>MPRTEKPVTTDVVELGAFAIELRQLRARAGLSYQELGNRTGRNASVLSRAAAGNTPPTWEVTRQFVDACGGDLDEWQRRWSHLQQALRRYHEQEDGGDDAPATAAAFNARLRRVLEGSGVSVRRLAKDLHSSSSSVSASLTSYVVPEESLVRAVLGSVGTADEEAEKWLAWRRELEAKQPAPESTTDPPDRAAGPVRRDVRRTVIGVTAAVLCLFIGPVVWQIAAPVPAEPTSRVWSRPAPVAEAPASSPSETPARERPDGAVTRDAVGERPASAPDRPAPSPSPSGARAPAATVVLPSGDEIRLVRPVEPVVTFDGDDGQRVRLSTLDPDWTTTVQCRSDHGSSSGWYYVKDGFYLQREDFAFTGDGPPRVPRCSQVNFPEATCGSVTRRALVVGPCAVLPALIACLERIVLPPAGAPSIEFLFDPACRRLLGV</sequence>
<dbReference type="Pfam" id="PF13560">
    <property type="entry name" value="HTH_31"/>
    <property type="match status" value="1"/>
</dbReference>
<feature type="domain" description="HTH cro/C1-type" evidence="3">
    <location>
        <begin position="21"/>
        <end position="76"/>
    </location>
</feature>